<gene>
    <name evidence="2" type="ORF">PACLA_8A085996</name>
</gene>
<organism evidence="2 3">
    <name type="scientific">Paramuricea clavata</name>
    <name type="common">Red gorgonian</name>
    <name type="synonym">Violescent sea-whip</name>
    <dbReference type="NCBI Taxonomy" id="317549"/>
    <lineage>
        <taxon>Eukaryota</taxon>
        <taxon>Metazoa</taxon>
        <taxon>Cnidaria</taxon>
        <taxon>Anthozoa</taxon>
        <taxon>Octocorallia</taxon>
        <taxon>Malacalcyonacea</taxon>
        <taxon>Plexauridae</taxon>
        <taxon>Paramuricea</taxon>
    </lineage>
</organism>
<feature type="region of interest" description="Disordered" evidence="1">
    <location>
        <begin position="97"/>
        <end position="127"/>
    </location>
</feature>
<evidence type="ECO:0000256" key="1">
    <source>
        <dbReference type="SAM" id="MobiDB-lite"/>
    </source>
</evidence>
<dbReference type="EMBL" id="CACRXK020005214">
    <property type="protein sequence ID" value="CAB4005472.1"/>
    <property type="molecule type" value="Genomic_DNA"/>
</dbReference>
<dbReference type="AlphaFoldDB" id="A0A6S7IHY7"/>
<dbReference type="Proteomes" id="UP001152795">
    <property type="component" value="Unassembled WGS sequence"/>
</dbReference>
<feature type="compositionally biased region" description="Polar residues" evidence="1">
    <location>
        <begin position="102"/>
        <end position="121"/>
    </location>
</feature>
<sequence length="224" mass="26190">MLYVANNGETCKDQLCQHPECWQSNIRRVREAVRQRNGIRQEQNVNKQSAERFDDKKRQVMESCSLPTLKIIDMTEDLVTPYNSSDQVHVFDNEVEKDKQLHSSMPHQSTRAQASHTTPISPSLPERHASRWKEKLDSFNENSVDEKMTKINFHEIYDYNEVCQDWQDMFISTAYLVWCPSKKKRRKRETRSSSAVSENKNGFKSPIEVSMLPLPPESSRKVKI</sequence>
<proteinExistence type="predicted"/>
<evidence type="ECO:0000313" key="3">
    <source>
        <dbReference type="Proteomes" id="UP001152795"/>
    </source>
</evidence>
<name>A0A6S7IHY7_PARCT</name>
<keyword evidence="3" id="KW-1185">Reference proteome</keyword>
<accession>A0A6S7IHY7</accession>
<feature type="region of interest" description="Disordered" evidence="1">
    <location>
        <begin position="185"/>
        <end position="224"/>
    </location>
</feature>
<comment type="caution">
    <text evidence="2">The sequence shown here is derived from an EMBL/GenBank/DDBJ whole genome shotgun (WGS) entry which is preliminary data.</text>
</comment>
<dbReference type="OrthoDB" id="10033658at2759"/>
<evidence type="ECO:0000313" key="2">
    <source>
        <dbReference type="EMBL" id="CAB4005472.1"/>
    </source>
</evidence>
<protein>
    <submittedName>
        <fullName evidence="2">Uncharacterized protein</fullName>
    </submittedName>
</protein>
<reference evidence="2" key="1">
    <citation type="submission" date="2020-04" db="EMBL/GenBank/DDBJ databases">
        <authorList>
            <person name="Alioto T."/>
            <person name="Alioto T."/>
            <person name="Gomez Garrido J."/>
        </authorList>
    </citation>
    <scope>NUCLEOTIDE SEQUENCE</scope>
    <source>
        <strain evidence="2">A484AB</strain>
    </source>
</reference>